<dbReference type="GO" id="GO:0008270">
    <property type="term" value="F:zinc ion binding"/>
    <property type="evidence" value="ECO:0007669"/>
    <property type="project" value="UniProtKB-UniRule"/>
</dbReference>
<dbReference type="Proteomes" id="UP000007089">
    <property type="component" value="Chromosome"/>
</dbReference>
<feature type="binding site" evidence="4">
    <location>
        <position position="91"/>
    </location>
    <ligand>
        <name>Zn(2+)</name>
        <dbReference type="ChEBI" id="CHEBI:29105"/>
    </ligand>
</feature>
<feature type="binding site" evidence="4">
    <location>
        <position position="73"/>
    </location>
    <ligand>
        <name>Zn(2+)</name>
        <dbReference type="ChEBI" id="CHEBI:29105"/>
    </ligand>
</feature>
<dbReference type="HAMAP" id="MF_00213">
    <property type="entry name" value="HypA_HybF"/>
    <property type="match status" value="1"/>
</dbReference>
<dbReference type="PANTHER" id="PTHR34535">
    <property type="entry name" value="HYDROGENASE MATURATION FACTOR HYPA"/>
    <property type="match status" value="1"/>
</dbReference>
<evidence type="ECO:0000256" key="3">
    <source>
        <dbReference type="ARBA" id="ARBA00022833"/>
    </source>
</evidence>
<organism evidence="5 6">
    <name type="scientific">Anaeromyxobacter dehalogenans (strain ATCC BAA-258 / DSM 21875 / 2CP-1)</name>
    <dbReference type="NCBI Taxonomy" id="455488"/>
    <lineage>
        <taxon>Bacteria</taxon>
        <taxon>Pseudomonadati</taxon>
        <taxon>Myxococcota</taxon>
        <taxon>Myxococcia</taxon>
        <taxon>Myxococcales</taxon>
        <taxon>Cystobacterineae</taxon>
        <taxon>Anaeromyxobacteraceae</taxon>
        <taxon>Anaeromyxobacter</taxon>
    </lineage>
</organism>
<dbReference type="Gene3D" id="3.30.2320.80">
    <property type="match status" value="1"/>
</dbReference>
<dbReference type="EMBL" id="CP001359">
    <property type="protein sequence ID" value="ACL63857.1"/>
    <property type="molecule type" value="Genomic_DNA"/>
</dbReference>
<sequence length="114" mass="12559">MHEYSLVEALVRRVEQEARRREALAIRGLTVSVGELSGVDPELFRTAYETFRAGSLCADTPLTLKRLEARWSCPACRAPIARGAVLRCPTCDVPARLDEGSDALTLDSIDMEVP</sequence>
<reference evidence="5" key="1">
    <citation type="submission" date="2009-01" db="EMBL/GenBank/DDBJ databases">
        <title>Complete sequence of Anaeromyxobacter dehalogenans 2CP-1.</title>
        <authorList>
            <consortium name="US DOE Joint Genome Institute"/>
            <person name="Lucas S."/>
            <person name="Copeland A."/>
            <person name="Lapidus A."/>
            <person name="Glavina del Rio T."/>
            <person name="Dalin E."/>
            <person name="Tice H."/>
            <person name="Bruce D."/>
            <person name="Goodwin L."/>
            <person name="Pitluck S."/>
            <person name="Saunders E."/>
            <person name="Brettin T."/>
            <person name="Detter J.C."/>
            <person name="Han C."/>
            <person name="Larimer F."/>
            <person name="Land M."/>
            <person name="Hauser L."/>
            <person name="Kyrpides N."/>
            <person name="Ovchinnikova G."/>
            <person name="Beliaev A.S."/>
            <person name="Richardson P."/>
        </authorList>
    </citation>
    <scope>NUCLEOTIDE SEQUENCE</scope>
    <source>
        <strain evidence="5">2CP-1</strain>
    </source>
</reference>
<dbReference type="KEGG" id="acp:A2cp1_0500"/>
<evidence type="ECO:0000313" key="6">
    <source>
        <dbReference type="Proteomes" id="UP000007089"/>
    </source>
</evidence>
<dbReference type="InterPro" id="IPR000688">
    <property type="entry name" value="HypA/HybF"/>
</dbReference>
<dbReference type="PIRSF" id="PIRSF004761">
    <property type="entry name" value="Hydrgn_mat_HypA"/>
    <property type="match status" value="1"/>
</dbReference>
<keyword evidence="3 4" id="KW-0862">Zinc</keyword>
<dbReference type="Pfam" id="PF01155">
    <property type="entry name" value="HypA"/>
    <property type="match status" value="1"/>
</dbReference>
<evidence type="ECO:0000256" key="4">
    <source>
        <dbReference type="HAMAP-Rule" id="MF_00213"/>
    </source>
</evidence>
<dbReference type="RefSeq" id="WP_012631907.1">
    <property type="nucleotide sequence ID" value="NC_011891.1"/>
</dbReference>
<dbReference type="GO" id="GO:0051604">
    <property type="term" value="P:protein maturation"/>
    <property type="evidence" value="ECO:0007669"/>
    <property type="project" value="InterPro"/>
</dbReference>
<proteinExistence type="inferred from homology"/>
<comment type="function">
    <text evidence="4">Involved in the maturation of [NiFe] hydrogenases. Required for nickel insertion into the metal center of the hydrogenase.</text>
</comment>
<protein>
    <recommendedName>
        <fullName evidence="4">Hydrogenase maturation factor HypA</fullName>
    </recommendedName>
</protein>
<keyword evidence="1 4" id="KW-0533">Nickel</keyword>
<feature type="binding site" evidence="4">
    <location>
        <position position="76"/>
    </location>
    <ligand>
        <name>Zn(2+)</name>
        <dbReference type="ChEBI" id="CHEBI:29105"/>
    </ligand>
</feature>
<name>B8JB46_ANAD2</name>
<dbReference type="PANTHER" id="PTHR34535:SF3">
    <property type="entry name" value="HYDROGENASE MATURATION FACTOR HYPA"/>
    <property type="match status" value="1"/>
</dbReference>
<evidence type="ECO:0000256" key="1">
    <source>
        <dbReference type="ARBA" id="ARBA00022596"/>
    </source>
</evidence>
<comment type="similarity">
    <text evidence="4">Belongs to the HypA/HybF family.</text>
</comment>
<evidence type="ECO:0000256" key="2">
    <source>
        <dbReference type="ARBA" id="ARBA00022723"/>
    </source>
</evidence>
<dbReference type="AlphaFoldDB" id="B8JB46"/>
<feature type="binding site" evidence="4">
    <location>
        <position position="88"/>
    </location>
    <ligand>
        <name>Zn(2+)</name>
        <dbReference type="ChEBI" id="CHEBI:29105"/>
    </ligand>
</feature>
<keyword evidence="2 4" id="KW-0479">Metal-binding</keyword>
<feature type="binding site" evidence="4">
    <location>
        <position position="2"/>
    </location>
    <ligand>
        <name>Ni(2+)</name>
        <dbReference type="ChEBI" id="CHEBI:49786"/>
    </ligand>
</feature>
<evidence type="ECO:0000313" key="5">
    <source>
        <dbReference type="EMBL" id="ACL63857.1"/>
    </source>
</evidence>
<accession>B8JB46</accession>
<dbReference type="HOGENOM" id="CLU_126929_6_0_7"/>
<gene>
    <name evidence="4" type="primary">hypA</name>
    <name evidence="5" type="ordered locus">A2cp1_0500</name>
</gene>
<keyword evidence="6" id="KW-1185">Reference proteome</keyword>
<dbReference type="GO" id="GO:0016151">
    <property type="term" value="F:nickel cation binding"/>
    <property type="evidence" value="ECO:0007669"/>
    <property type="project" value="UniProtKB-UniRule"/>
</dbReference>